<feature type="region of interest" description="Disordered" evidence="1">
    <location>
        <begin position="44"/>
        <end position="71"/>
    </location>
</feature>
<dbReference type="RefSeq" id="WP_366192119.1">
    <property type="nucleotide sequence ID" value="NZ_JBFBVU010000005.1"/>
</dbReference>
<feature type="region of interest" description="Disordered" evidence="1">
    <location>
        <begin position="218"/>
        <end position="258"/>
    </location>
</feature>
<gene>
    <name evidence="4" type="ORF">AB0T83_05890</name>
</gene>
<evidence type="ECO:0000256" key="2">
    <source>
        <dbReference type="SAM" id="Phobius"/>
    </source>
</evidence>
<feature type="compositionally biased region" description="Low complexity" evidence="1">
    <location>
        <begin position="219"/>
        <end position="254"/>
    </location>
</feature>
<sequence>MDHRPAEQTRHRWPLWLAAAVGLGVGGLLVSGVIPRLEAPETEVAAIPPQSGADAVPDDPTRTPSQGEPSFDLVRVEPDGITVVAGQARPNARVAVVLDGQTLAETRADASGSFVVFVALEAGDEPRIMWLMAETAEGDMLASVDTVLIAPAQHSLDASATLAGTLAQRPGEDLSVQTGQTDPRVRIDQPADLASLPNGDAVPEVGHVPEVAQQAVNGAAQPDASPAAQPEQASLVADTPTAAETDTPPKATTEIAPVPPKAAPRVLLSSREGIAALDVPRLDAAMALRIDTIDYGADDTVVLKGRAGASGPVRVRLNGTLRGTGTVTEDGLWSLVISDVAPGLYDLRVESLDPSGAVLGQADVPFRRETPGIVQQALNGSGARIVTVQPGATLWAIAQDRYGEGTRYVQVFEANRDQIRDPNLIYPGQVFDLPEPTGQP</sequence>
<dbReference type="SMART" id="SM00257">
    <property type="entry name" value="LysM"/>
    <property type="match status" value="1"/>
</dbReference>
<feature type="transmembrane region" description="Helical" evidence="2">
    <location>
        <begin position="12"/>
        <end position="34"/>
    </location>
</feature>
<feature type="domain" description="LysM" evidence="3">
    <location>
        <begin position="384"/>
        <end position="433"/>
    </location>
</feature>
<protein>
    <submittedName>
        <fullName evidence="4">LysM peptidoglycan-binding domain-containing protein</fullName>
    </submittedName>
</protein>
<dbReference type="InterPro" id="IPR018392">
    <property type="entry name" value="LysM"/>
</dbReference>
<evidence type="ECO:0000259" key="3">
    <source>
        <dbReference type="PROSITE" id="PS51782"/>
    </source>
</evidence>
<keyword evidence="2" id="KW-0472">Membrane</keyword>
<name>A0ABV3L466_9RHOB</name>
<dbReference type="EMBL" id="JBFBVU010000005">
    <property type="protein sequence ID" value="MEV8466315.1"/>
    <property type="molecule type" value="Genomic_DNA"/>
</dbReference>
<accession>A0ABV3L466</accession>
<keyword evidence="2" id="KW-0812">Transmembrane</keyword>
<dbReference type="PANTHER" id="PTHR34700:SF4">
    <property type="entry name" value="PHAGE-LIKE ELEMENT PBSX PROTEIN XKDP"/>
    <property type="match status" value="1"/>
</dbReference>
<comment type="caution">
    <text evidence="4">The sequence shown here is derived from an EMBL/GenBank/DDBJ whole genome shotgun (WGS) entry which is preliminary data.</text>
</comment>
<dbReference type="PROSITE" id="PS51782">
    <property type="entry name" value="LYSM"/>
    <property type="match status" value="1"/>
</dbReference>
<evidence type="ECO:0000256" key="1">
    <source>
        <dbReference type="SAM" id="MobiDB-lite"/>
    </source>
</evidence>
<dbReference type="Pfam" id="PF01476">
    <property type="entry name" value="LysM"/>
    <property type="match status" value="1"/>
</dbReference>
<keyword evidence="2" id="KW-1133">Transmembrane helix</keyword>
<keyword evidence="5" id="KW-1185">Reference proteome</keyword>
<dbReference type="InterPro" id="IPR052196">
    <property type="entry name" value="Bact_Kbp"/>
</dbReference>
<dbReference type="InterPro" id="IPR036779">
    <property type="entry name" value="LysM_dom_sf"/>
</dbReference>
<dbReference type="Proteomes" id="UP001553161">
    <property type="component" value="Unassembled WGS sequence"/>
</dbReference>
<organism evidence="4 5">
    <name type="scientific">Meridianimarinicoccus marinus</name>
    <dbReference type="NCBI Taxonomy" id="3231483"/>
    <lineage>
        <taxon>Bacteria</taxon>
        <taxon>Pseudomonadati</taxon>
        <taxon>Pseudomonadota</taxon>
        <taxon>Alphaproteobacteria</taxon>
        <taxon>Rhodobacterales</taxon>
        <taxon>Paracoccaceae</taxon>
        <taxon>Meridianimarinicoccus</taxon>
    </lineage>
</organism>
<dbReference type="CDD" id="cd00118">
    <property type="entry name" value="LysM"/>
    <property type="match status" value="1"/>
</dbReference>
<proteinExistence type="predicted"/>
<evidence type="ECO:0000313" key="4">
    <source>
        <dbReference type="EMBL" id="MEV8466315.1"/>
    </source>
</evidence>
<dbReference type="PANTHER" id="PTHR34700">
    <property type="entry name" value="POTASSIUM BINDING PROTEIN KBP"/>
    <property type="match status" value="1"/>
</dbReference>
<evidence type="ECO:0000313" key="5">
    <source>
        <dbReference type="Proteomes" id="UP001553161"/>
    </source>
</evidence>
<dbReference type="Gene3D" id="3.10.350.10">
    <property type="entry name" value="LysM domain"/>
    <property type="match status" value="1"/>
</dbReference>
<reference evidence="4 5" key="1">
    <citation type="submission" date="2024-07" db="EMBL/GenBank/DDBJ databases">
        <authorList>
            <person name="Kang M."/>
        </authorList>
    </citation>
    <scope>NUCLEOTIDE SEQUENCE [LARGE SCALE GENOMIC DNA]</scope>
    <source>
        <strain evidence="4 5">DFM31</strain>
    </source>
</reference>